<reference evidence="7 8" key="1">
    <citation type="submission" date="2014-11" db="EMBL/GenBank/DDBJ databases">
        <authorList>
            <person name="Wibberg Daniel"/>
        </authorList>
    </citation>
    <scope>NUCLEOTIDE SEQUENCE [LARGE SCALE GENOMIC DNA]</scope>
    <source>
        <strain evidence="7">Rhizoctonia solani AG1-IB 7/3/14</strain>
    </source>
</reference>
<dbReference type="EMBL" id="LN679100">
    <property type="protein sequence ID" value="CEL51529.1"/>
    <property type="molecule type" value="Genomic_DNA"/>
</dbReference>
<dbReference type="STRING" id="1108050.A0A0B7F3K2"/>
<dbReference type="PANTHER" id="PTHR38846">
    <property type="entry name" value="C3H1-TYPE DOMAIN-CONTAINING PROTEIN"/>
    <property type="match status" value="1"/>
</dbReference>
<dbReference type="Pfam" id="PF00642">
    <property type="entry name" value="zf-CCCH"/>
    <property type="match status" value="1"/>
</dbReference>
<evidence type="ECO:0000256" key="2">
    <source>
        <dbReference type="ARBA" id="ARBA00022771"/>
    </source>
</evidence>
<organism evidence="7 8">
    <name type="scientific">Thanatephorus cucumeris (strain AG1-IB / isolate 7/3/14)</name>
    <name type="common">Lettuce bottom rot fungus</name>
    <name type="synonym">Rhizoctonia solani</name>
    <dbReference type="NCBI Taxonomy" id="1108050"/>
    <lineage>
        <taxon>Eukaryota</taxon>
        <taxon>Fungi</taxon>
        <taxon>Dikarya</taxon>
        <taxon>Basidiomycota</taxon>
        <taxon>Agaricomycotina</taxon>
        <taxon>Agaricomycetes</taxon>
        <taxon>Cantharellales</taxon>
        <taxon>Ceratobasidiaceae</taxon>
        <taxon>Rhizoctonia</taxon>
        <taxon>Rhizoctonia solani AG-1</taxon>
    </lineage>
</organism>
<protein>
    <recommendedName>
        <fullName evidence="6">C3H1-type domain-containing protein</fullName>
    </recommendedName>
</protein>
<dbReference type="Proteomes" id="UP000059188">
    <property type="component" value="Unassembled WGS sequence"/>
</dbReference>
<feature type="domain" description="C3H1-type" evidence="6">
    <location>
        <begin position="7"/>
        <end position="35"/>
    </location>
</feature>
<evidence type="ECO:0000259" key="6">
    <source>
        <dbReference type="PROSITE" id="PS50103"/>
    </source>
</evidence>
<gene>
    <name evidence="7" type="ORF">RSOLAG1IB_00064</name>
</gene>
<feature type="region of interest" description="Disordered" evidence="5">
    <location>
        <begin position="237"/>
        <end position="264"/>
    </location>
</feature>
<dbReference type="PROSITE" id="PS50103">
    <property type="entry name" value="ZF_C3H1"/>
    <property type="match status" value="1"/>
</dbReference>
<keyword evidence="8" id="KW-1185">Reference proteome</keyword>
<evidence type="ECO:0000256" key="5">
    <source>
        <dbReference type="SAM" id="MobiDB-lite"/>
    </source>
</evidence>
<evidence type="ECO:0000313" key="8">
    <source>
        <dbReference type="Proteomes" id="UP000059188"/>
    </source>
</evidence>
<dbReference type="InterPro" id="IPR000571">
    <property type="entry name" value="Znf_CCCH"/>
</dbReference>
<evidence type="ECO:0000256" key="1">
    <source>
        <dbReference type="ARBA" id="ARBA00022723"/>
    </source>
</evidence>
<dbReference type="SUPFAM" id="SSF90229">
    <property type="entry name" value="CCCH zinc finger"/>
    <property type="match status" value="1"/>
</dbReference>
<evidence type="ECO:0000256" key="3">
    <source>
        <dbReference type="ARBA" id="ARBA00022833"/>
    </source>
</evidence>
<dbReference type="SMART" id="SM00356">
    <property type="entry name" value="ZnF_C3H1"/>
    <property type="match status" value="1"/>
</dbReference>
<dbReference type="AlphaFoldDB" id="A0A0B7F3K2"/>
<keyword evidence="1 4" id="KW-0479">Metal-binding</keyword>
<dbReference type="InterPro" id="IPR036855">
    <property type="entry name" value="Znf_CCCH_sf"/>
</dbReference>
<evidence type="ECO:0000313" key="7">
    <source>
        <dbReference type="EMBL" id="CEL51529.1"/>
    </source>
</evidence>
<dbReference type="GO" id="GO:0008270">
    <property type="term" value="F:zinc ion binding"/>
    <property type="evidence" value="ECO:0007669"/>
    <property type="project" value="UniProtKB-KW"/>
</dbReference>
<evidence type="ECO:0000256" key="4">
    <source>
        <dbReference type="PROSITE-ProRule" id="PRU00723"/>
    </source>
</evidence>
<sequence>MTDRPSSMYHKQCYQFARSGTCSYGPRCKFEHETTCDNLDIVFHNTLNLDEGRERLAELFRSIGDPRAYIRSFFNKYVDFDYKPTKPVMAEFYRMCKYYDWSRDKDEDGHYLDPEREAASKGFKNALTLQFNAIYGTDENSLVAWQNLCIILNLGDVPEELHACRNLVRSMYVNMVDLVDVPITLRFVDHFKTEVALSEYTKRHGKYFPLENAYAGGLLKFLLRQIMIPRLGTYDSVHSSDRDNQPGKGVGLGLRGSGRGSRRWGYQRGGCVHGKLNWGYNHGGLSDKDTGIGELSILSSTLKAPRHNSSSEVDSLLH</sequence>
<dbReference type="PANTHER" id="PTHR38846:SF1">
    <property type="entry name" value="C3H1-TYPE DOMAIN-CONTAINING PROTEIN"/>
    <property type="match status" value="1"/>
</dbReference>
<accession>A0A0B7F3K2</accession>
<name>A0A0B7F3K2_THACB</name>
<dbReference type="OrthoDB" id="6105938at2759"/>
<proteinExistence type="predicted"/>
<keyword evidence="3 4" id="KW-0862">Zinc</keyword>
<keyword evidence="2 4" id="KW-0863">Zinc-finger</keyword>
<feature type="compositionally biased region" description="Gly residues" evidence="5">
    <location>
        <begin position="248"/>
        <end position="259"/>
    </location>
</feature>
<feature type="zinc finger region" description="C3H1-type" evidence="4">
    <location>
        <begin position="7"/>
        <end position="35"/>
    </location>
</feature>